<evidence type="ECO:0000256" key="1">
    <source>
        <dbReference type="SAM" id="Phobius"/>
    </source>
</evidence>
<evidence type="ECO:0000313" key="3">
    <source>
        <dbReference type="Proteomes" id="UP000243378"/>
    </source>
</evidence>
<keyword evidence="1" id="KW-1133">Transmembrane helix</keyword>
<organism evidence="2 3">
    <name type="scientific">Phytopseudomonas seleniipraecipitans</name>
    <dbReference type="NCBI Taxonomy" id="640205"/>
    <lineage>
        <taxon>Bacteria</taxon>
        <taxon>Pseudomonadati</taxon>
        <taxon>Pseudomonadota</taxon>
        <taxon>Gammaproteobacteria</taxon>
        <taxon>Pseudomonadales</taxon>
        <taxon>Pseudomonadaceae</taxon>
        <taxon>Phytopseudomonas</taxon>
    </lineage>
</organism>
<dbReference type="STRING" id="640205.SAMN05216381_0891"/>
<name>A0A1G7I3N2_9GAMM</name>
<accession>A0A1G7I3N2</accession>
<dbReference type="Proteomes" id="UP000243378">
    <property type="component" value="Unassembled WGS sequence"/>
</dbReference>
<dbReference type="AlphaFoldDB" id="A0A1G7I3N2"/>
<feature type="transmembrane region" description="Helical" evidence="1">
    <location>
        <begin position="6"/>
        <end position="26"/>
    </location>
</feature>
<dbReference type="EMBL" id="FNBM01000001">
    <property type="protein sequence ID" value="SDF07213.1"/>
    <property type="molecule type" value="Genomic_DNA"/>
</dbReference>
<proteinExistence type="predicted"/>
<keyword evidence="1" id="KW-0472">Membrane</keyword>
<gene>
    <name evidence="2" type="ORF">SAMN05216381_0891</name>
</gene>
<dbReference type="RefSeq" id="WP_276325642.1">
    <property type="nucleotide sequence ID" value="NZ_FNBM01000001.1"/>
</dbReference>
<evidence type="ECO:0000313" key="2">
    <source>
        <dbReference type="EMBL" id="SDF07213.1"/>
    </source>
</evidence>
<sequence length="41" mass="4363">MTVNPWIATCAGVVGLLLLAAIFWGWRQGGLAIMQLGMSLC</sequence>
<protein>
    <submittedName>
        <fullName evidence="2">Uncharacterized protein</fullName>
    </submittedName>
</protein>
<keyword evidence="1" id="KW-0812">Transmembrane</keyword>
<reference evidence="2 3" key="1">
    <citation type="submission" date="2016-10" db="EMBL/GenBank/DDBJ databases">
        <authorList>
            <person name="de Groot N.N."/>
        </authorList>
    </citation>
    <scope>NUCLEOTIDE SEQUENCE [LARGE SCALE GENOMIC DNA]</scope>
    <source>
        <strain evidence="2 3">LMG 25475</strain>
    </source>
</reference>